<dbReference type="Gene3D" id="3.40.50.10490">
    <property type="entry name" value="Glucose-6-phosphate isomerase like protein, domain 1"/>
    <property type="match status" value="1"/>
</dbReference>
<dbReference type="EMBL" id="WVUH01000322">
    <property type="protein sequence ID" value="MBO4209601.1"/>
    <property type="molecule type" value="Genomic_DNA"/>
</dbReference>
<keyword evidence="4" id="KW-1185">Reference proteome</keyword>
<evidence type="ECO:0000259" key="2">
    <source>
        <dbReference type="PROSITE" id="PS51464"/>
    </source>
</evidence>
<dbReference type="InterPro" id="IPR001347">
    <property type="entry name" value="SIS_dom"/>
</dbReference>
<evidence type="ECO:0000313" key="3">
    <source>
        <dbReference type="EMBL" id="MBO4209601.1"/>
    </source>
</evidence>
<evidence type="ECO:0000313" key="4">
    <source>
        <dbReference type="Proteomes" id="UP000823521"/>
    </source>
</evidence>
<accession>A0ABS3VYI2</accession>
<dbReference type="Pfam" id="PF13580">
    <property type="entry name" value="SIS_2"/>
    <property type="match status" value="1"/>
</dbReference>
<feature type="compositionally biased region" description="Low complexity" evidence="1">
    <location>
        <begin position="223"/>
        <end position="246"/>
    </location>
</feature>
<feature type="region of interest" description="Disordered" evidence="1">
    <location>
        <begin position="209"/>
        <end position="271"/>
    </location>
</feature>
<evidence type="ECO:0000256" key="1">
    <source>
        <dbReference type="SAM" id="MobiDB-lite"/>
    </source>
</evidence>
<feature type="domain" description="SIS" evidence="2">
    <location>
        <begin position="42"/>
        <end position="201"/>
    </location>
</feature>
<dbReference type="InterPro" id="IPR050099">
    <property type="entry name" value="SIS_GmhA/DiaA_subfam"/>
</dbReference>
<dbReference type="PANTHER" id="PTHR30390:SF6">
    <property type="entry name" value="DNAA INITIATOR-ASSOCIATING PROTEIN DIAA"/>
    <property type="match status" value="1"/>
</dbReference>
<dbReference type="Proteomes" id="UP000823521">
    <property type="component" value="Unassembled WGS sequence"/>
</dbReference>
<dbReference type="InterPro" id="IPR035461">
    <property type="entry name" value="GmhA/DiaA"/>
</dbReference>
<gene>
    <name evidence="3" type="ORF">GSF22_26955</name>
</gene>
<sequence>MTGPEVVPGAADLLDRHLAGLTAALPAYRRSARLLARWGNQLARRLVGGGRLLVAGNGGSAAEAQHLAAELVGRLRDDREPFSAIALTAETSSLTAIGNDYGFEELFARQVRAHGRPGDILLLLSTSGRSANLVAAAVAGREVGMRCWALTGPAPNPLATVCAEALAVPSADPQVVQELHLVSAHVLCEHVDLTLPVLAGASAAGRTAVSAGDDRAASASTVRPPASTGPPTGAPGPAGVRPAPAGHTRSGPVRTGVEVVVDGSAGSGVED</sequence>
<dbReference type="PANTHER" id="PTHR30390">
    <property type="entry name" value="SEDOHEPTULOSE 7-PHOSPHATE ISOMERASE / DNAA INITIATOR-ASSOCIATING FACTOR FOR REPLICATION INITIATION"/>
    <property type="match status" value="1"/>
</dbReference>
<dbReference type="RefSeq" id="WP_208816562.1">
    <property type="nucleotide sequence ID" value="NZ_WVUH01000322.1"/>
</dbReference>
<comment type="caution">
    <text evidence="3">The sequence shown here is derived from an EMBL/GenBank/DDBJ whole genome shotgun (WGS) entry which is preliminary data.</text>
</comment>
<dbReference type="CDD" id="cd05006">
    <property type="entry name" value="SIS_GmhA"/>
    <property type="match status" value="1"/>
</dbReference>
<dbReference type="InterPro" id="IPR046348">
    <property type="entry name" value="SIS_dom_sf"/>
</dbReference>
<organism evidence="3 4">
    <name type="scientific">Micromonospora echinofusca</name>
    <dbReference type="NCBI Taxonomy" id="47858"/>
    <lineage>
        <taxon>Bacteria</taxon>
        <taxon>Bacillati</taxon>
        <taxon>Actinomycetota</taxon>
        <taxon>Actinomycetes</taxon>
        <taxon>Micromonosporales</taxon>
        <taxon>Micromonosporaceae</taxon>
        <taxon>Micromonospora</taxon>
    </lineage>
</organism>
<reference evidence="3 4" key="1">
    <citation type="submission" date="2019-12" db="EMBL/GenBank/DDBJ databases">
        <title>Whole genome sequencing of endophytic Actinobacterium Micromonospora sp. MPMI6T.</title>
        <authorList>
            <person name="Evv R."/>
            <person name="Podile A.R."/>
        </authorList>
    </citation>
    <scope>NUCLEOTIDE SEQUENCE [LARGE SCALE GENOMIC DNA]</scope>
    <source>
        <strain evidence="3 4">MPMI6</strain>
    </source>
</reference>
<dbReference type="SUPFAM" id="SSF53697">
    <property type="entry name" value="SIS domain"/>
    <property type="match status" value="1"/>
</dbReference>
<protein>
    <submittedName>
        <fullName evidence="3">SIS domain-containing protein</fullName>
    </submittedName>
</protein>
<dbReference type="PROSITE" id="PS51464">
    <property type="entry name" value="SIS"/>
    <property type="match status" value="1"/>
</dbReference>
<name>A0ABS3VYI2_MICEH</name>
<proteinExistence type="predicted"/>